<name>A0ABT4X9V8_9PSED</name>
<dbReference type="RefSeq" id="WP_271345869.1">
    <property type="nucleotide sequence ID" value="NZ_JAQJZJ010000001.1"/>
</dbReference>
<gene>
    <name evidence="2" type="ORF">PH586_00785</name>
</gene>
<accession>A0ABT4X9V8</accession>
<dbReference type="InterPro" id="IPR029044">
    <property type="entry name" value="Nucleotide-diphossugar_trans"/>
</dbReference>
<sequence length="243" mass="27360">MIPRKIHYCWFGGKPLPLQARRCLASWSYLLPDYEVVRWDEHSFDPSSHPFTAAAYQAGRYAFVSDYVRMLALQQGGIYMDVDVEVCGRFDALLGLELFIGLEDCQRFSTSVIGVQAGHWLPRSMLSYYDGAVFDCSRLSALVNVNEVSRLLLACGFSGEGGSEQLGLERTLAIGVFADAQNQSLSGVQPIARHLYAGSWRVREKKSKLSNAWYRLRKLPEQLSAVFYLCAFRLAILVRRLTG</sequence>
<proteinExistence type="predicted"/>
<dbReference type="Pfam" id="PF04488">
    <property type="entry name" value="Gly_transf_sug"/>
    <property type="match status" value="1"/>
</dbReference>
<dbReference type="Gene3D" id="3.90.550.20">
    <property type="match status" value="1"/>
</dbReference>
<dbReference type="EMBL" id="JAQJZJ010000001">
    <property type="protein sequence ID" value="MDA7084923.1"/>
    <property type="molecule type" value="Genomic_DNA"/>
</dbReference>
<evidence type="ECO:0000313" key="3">
    <source>
        <dbReference type="Proteomes" id="UP001212042"/>
    </source>
</evidence>
<dbReference type="Proteomes" id="UP001212042">
    <property type="component" value="Unassembled WGS sequence"/>
</dbReference>
<keyword evidence="1" id="KW-0808">Transferase</keyword>
<dbReference type="PANTHER" id="PTHR32385:SF15">
    <property type="entry name" value="INOSITOL PHOSPHOCERAMIDE MANNOSYLTRANSFERASE 1"/>
    <property type="match status" value="1"/>
</dbReference>
<evidence type="ECO:0000256" key="1">
    <source>
        <dbReference type="ARBA" id="ARBA00022679"/>
    </source>
</evidence>
<evidence type="ECO:0000313" key="2">
    <source>
        <dbReference type="EMBL" id="MDA7084923.1"/>
    </source>
</evidence>
<dbReference type="PANTHER" id="PTHR32385">
    <property type="entry name" value="MANNOSYL PHOSPHORYLINOSITOL CERAMIDE SYNTHASE"/>
    <property type="match status" value="1"/>
</dbReference>
<reference evidence="2 3" key="1">
    <citation type="submission" date="2023-01" db="EMBL/GenBank/DDBJ databases">
        <title>Pseudomonas SA3-5T sp. nov., isolated from tidal flat sediment.</title>
        <authorList>
            <person name="Kim H.S."/>
            <person name="Kim J.-S."/>
            <person name="Suh M.K."/>
            <person name="Eom M.K."/>
            <person name="Lee J.-S."/>
        </authorList>
    </citation>
    <scope>NUCLEOTIDE SEQUENCE [LARGE SCALE GENOMIC DNA]</scope>
    <source>
        <strain evidence="2 3">SA3-5</strain>
    </source>
</reference>
<dbReference type="InterPro" id="IPR007577">
    <property type="entry name" value="GlycoTrfase_DXD_sugar-bd_CS"/>
</dbReference>
<protein>
    <submittedName>
        <fullName evidence="2">Glycosyltransferase</fullName>
    </submittedName>
</protein>
<comment type="caution">
    <text evidence="2">The sequence shown here is derived from an EMBL/GenBank/DDBJ whole genome shotgun (WGS) entry which is preliminary data.</text>
</comment>
<organism evidence="2 3">
    <name type="scientific">Pseudomonas aestuarii</name>
    <dbReference type="NCBI Taxonomy" id="3018340"/>
    <lineage>
        <taxon>Bacteria</taxon>
        <taxon>Pseudomonadati</taxon>
        <taxon>Pseudomonadota</taxon>
        <taxon>Gammaproteobacteria</taxon>
        <taxon>Pseudomonadales</taxon>
        <taxon>Pseudomonadaceae</taxon>
        <taxon>Pseudomonas</taxon>
    </lineage>
</organism>
<dbReference type="SUPFAM" id="SSF53448">
    <property type="entry name" value="Nucleotide-diphospho-sugar transferases"/>
    <property type="match status" value="1"/>
</dbReference>
<keyword evidence="3" id="KW-1185">Reference proteome</keyword>
<dbReference type="InterPro" id="IPR051706">
    <property type="entry name" value="Glycosyltransferase_domain"/>
</dbReference>